<keyword evidence="11" id="KW-1185">Reference proteome</keyword>
<dbReference type="CDD" id="cd18548">
    <property type="entry name" value="ABC_6TM_Tm287_like"/>
    <property type="match status" value="1"/>
</dbReference>
<protein>
    <submittedName>
        <fullName evidence="10">ATP-binding cassette subfamily B protein</fullName>
    </submittedName>
</protein>
<dbReference type="InterPro" id="IPR011527">
    <property type="entry name" value="ABC1_TM_dom"/>
</dbReference>
<keyword evidence="2 7" id="KW-0812">Transmembrane</keyword>
<evidence type="ECO:0000256" key="2">
    <source>
        <dbReference type="ARBA" id="ARBA00022692"/>
    </source>
</evidence>
<evidence type="ECO:0000259" key="8">
    <source>
        <dbReference type="PROSITE" id="PS50893"/>
    </source>
</evidence>
<dbReference type="Gene3D" id="3.40.50.300">
    <property type="entry name" value="P-loop containing nucleotide triphosphate hydrolases"/>
    <property type="match status" value="1"/>
</dbReference>
<feature type="transmembrane region" description="Helical" evidence="7">
    <location>
        <begin position="127"/>
        <end position="151"/>
    </location>
</feature>
<feature type="transmembrane region" description="Helical" evidence="7">
    <location>
        <begin position="53"/>
        <end position="78"/>
    </location>
</feature>
<evidence type="ECO:0000256" key="5">
    <source>
        <dbReference type="ARBA" id="ARBA00022989"/>
    </source>
</evidence>
<comment type="caution">
    <text evidence="10">The sequence shown here is derived from an EMBL/GenBank/DDBJ whole genome shotgun (WGS) entry which is preliminary data.</text>
</comment>
<dbReference type="PROSITE" id="PS50893">
    <property type="entry name" value="ABC_TRANSPORTER_2"/>
    <property type="match status" value="1"/>
</dbReference>
<organism evidence="10 11">
    <name type="scientific">Microlunatus capsulatus</name>
    <dbReference type="NCBI Taxonomy" id="99117"/>
    <lineage>
        <taxon>Bacteria</taxon>
        <taxon>Bacillati</taxon>
        <taxon>Actinomycetota</taxon>
        <taxon>Actinomycetes</taxon>
        <taxon>Propionibacteriales</taxon>
        <taxon>Propionibacteriaceae</taxon>
        <taxon>Microlunatus</taxon>
    </lineage>
</organism>
<dbReference type="PANTHER" id="PTHR43394:SF1">
    <property type="entry name" value="ATP-BINDING CASSETTE SUB-FAMILY B MEMBER 10, MITOCHONDRIAL"/>
    <property type="match status" value="1"/>
</dbReference>
<feature type="transmembrane region" description="Helical" evidence="7">
    <location>
        <begin position="237"/>
        <end position="260"/>
    </location>
</feature>
<dbReference type="InterPro" id="IPR003593">
    <property type="entry name" value="AAA+_ATPase"/>
</dbReference>
<reference evidence="10 11" key="1">
    <citation type="submission" date="2021-03" db="EMBL/GenBank/DDBJ databases">
        <title>Sequencing the genomes of 1000 actinobacteria strains.</title>
        <authorList>
            <person name="Klenk H.-P."/>
        </authorList>
    </citation>
    <scope>NUCLEOTIDE SEQUENCE [LARGE SCALE GENOMIC DNA]</scope>
    <source>
        <strain evidence="10 11">DSM 12936</strain>
    </source>
</reference>
<evidence type="ECO:0000256" key="4">
    <source>
        <dbReference type="ARBA" id="ARBA00022840"/>
    </source>
</evidence>
<dbReference type="InterPro" id="IPR017871">
    <property type="entry name" value="ABC_transporter-like_CS"/>
</dbReference>
<sequence>MLIRLLRRYLQPYRRVLAGVVVLQLVGTMAALYLPSLNASIIDEGVAKGDTAFIWRTGGVMLVVSLLQIVCAIAATYLGARTAMGFGRDVRGALFDRVLGFSARELNGFGAPSLITRNTNDVQQVQMLVLLSTTMFVAAPITMVGGIVMALREDVGLSWLVVVAVPLLALSIWLVVRKMGPLFRVMQTRIDTLNRVLREQITGIRVVRAFVREPHETERFSAANAELTQTATSVGRLVASIFPIVMFILNISSVAVLWFGAQRVDSGQMQIGSLTAFLSYLVQILMSVMMATFLLMIAPRAMVCAERISEVLDTESSVVTAERPVTTLPTASEVAFAGAEFTYPGADAPVLRDVTFTAGPGRTTAIIGSTGAGKSTLVSLIPRLIDVTAGSITVDGVEVRELDPDLLWSRIGLVPQKPFLFSGTVASNLRYGKPDATEDELWHALRVAQAEDFVRAMPGQLEATIAQGGTNVSGGQRQRLSIARALVKRPEVYVFDDSFSALDVTTDARLRAALARETASACVIIVGQRVATIRDADQIIVLEHGEVVGTGTHEELLETCPTYAEIVSSQLSAEEVAA</sequence>
<proteinExistence type="predicted"/>
<dbReference type="GO" id="GO:0005524">
    <property type="term" value="F:ATP binding"/>
    <property type="evidence" value="ECO:0007669"/>
    <property type="project" value="UniProtKB-KW"/>
</dbReference>
<dbReference type="SUPFAM" id="SSF90123">
    <property type="entry name" value="ABC transporter transmembrane region"/>
    <property type="match status" value="1"/>
</dbReference>
<dbReference type="SMART" id="SM00382">
    <property type="entry name" value="AAA"/>
    <property type="match status" value="1"/>
</dbReference>
<dbReference type="PROSITE" id="PS50929">
    <property type="entry name" value="ABC_TM1F"/>
    <property type="match status" value="1"/>
</dbReference>
<evidence type="ECO:0000259" key="9">
    <source>
        <dbReference type="PROSITE" id="PS50929"/>
    </source>
</evidence>
<feature type="transmembrane region" description="Helical" evidence="7">
    <location>
        <begin position="280"/>
        <end position="298"/>
    </location>
</feature>
<dbReference type="InterPro" id="IPR036640">
    <property type="entry name" value="ABC1_TM_sf"/>
</dbReference>
<feature type="transmembrane region" description="Helical" evidence="7">
    <location>
        <begin position="12"/>
        <end position="33"/>
    </location>
</feature>
<comment type="subcellular location">
    <subcellularLocation>
        <location evidence="1">Cell membrane</location>
        <topology evidence="1">Multi-pass membrane protein</topology>
    </subcellularLocation>
</comment>
<evidence type="ECO:0000256" key="6">
    <source>
        <dbReference type="ARBA" id="ARBA00023136"/>
    </source>
</evidence>
<evidence type="ECO:0000313" key="11">
    <source>
        <dbReference type="Proteomes" id="UP000758168"/>
    </source>
</evidence>
<keyword evidence="4 10" id="KW-0067">ATP-binding</keyword>
<keyword evidence="3" id="KW-0547">Nucleotide-binding</keyword>
<gene>
    <name evidence="10" type="ORF">JOF54_002107</name>
</gene>
<keyword evidence="6 7" id="KW-0472">Membrane</keyword>
<dbReference type="SUPFAM" id="SSF52540">
    <property type="entry name" value="P-loop containing nucleoside triphosphate hydrolases"/>
    <property type="match status" value="1"/>
</dbReference>
<dbReference type="EMBL" id="JAGIOB010000001">
    <property type="protein sequence ID" value="MBP2417185.1"/>
    <property type="molecule type" value="Genomic_DNA"/>
</dbReference>
<evidence type="ECO:0000256" key="3">
    <source>
        <dbReference type="ARBA" id="ARBA00022741"/>
    </source>
</evidence>
<dbReference type="Proteomes" id="UP000758168">
    <property type="component" value="Unassembled WGS sequence"/>
</dbReference>
<evidence type="ECO:0000256" key="1">
    <source>
        <dbReference type="ARBA" id="ARBA00004651"/>
    </source>
</evidence>
<evidence type="ECO:0000313" key="10">
    <source>
        <dbReference type="EMBL" id="MBP2417185.1"/>
    </source>
</evidence>
<dbReference type="RefSeq" id="WP_210055445.1">
    <property type="nucleotide sequence ID" value="NZ_BAAAMH010000009.1"/>
</dbReference>
<dbReference type="InterPro" id="IPR027417">
    <property type="entry name" value="P-loop_NTPase"/>
</dbReference>
<dbReference type="Gene3D" id="1.20.1560.10">
    <property type="entry name" value="ABC transporter type 1, transmembrane domain"/>
    <property type="match status" value="1"/>
</dbReference>
<dbReference type="PANTHER" id="PTHR43394">
    <property type="entry name" value="ATP-DEPENDENT PERMEASE MDL1, MITOCHONDRIAL"/>
    <property type="match status" value="1"/>
</dbReference>
<dbReference type="InterPro" id="IPR003439">
    <property type="entry name" value="ABC_transporter-like_ATP-bd"/>
</dbReference>
<keyword evidence="5 7" id="KW-1133">Transmembrane helix</keyword>
<feature type="domain" description="ABC transporter" evidence="8">
    <location>
        <begin position="334"/>
        <end position="569"/>
    </location>
</feature>
<dbReference type="Pfam" id="PF00664">
    <property type="entry name" value="ABC_membrane"/>
    <property type="match status" value="1"/>
</dbReference>
<dbReference type="PROSITE" id="PS00211">
    <property type="entry name" value="ABC_TRANSPORTER_1"/>
    <property type="match status" value="1"/>
</dbReference>
<dbReference type="InterPro" id="IPR039421">
    <property type="entry name" value="Type_1_exporter"/>
</dbReference>
<feature type="domain" description="ABC transmembrane type-1" evidence="9">
    <location>
        <begin position="18"/>
        <end position="300"/>
    </location>
</feature>
<evidence type="ECO:0000256" key="7">
    <source>
        <dbReference type="SAM" id="Phobius"/>
    </source>
</evidence>
<feature type="transmembrane region" description="Helical" evidence="7">
    <location>
        <begin position="157"/>
        <end position="176"/>
    </location>
</feature>
<accession>A0ABS4Z8X7</accession>
<name>A0ABS4Z8X7_9ACTN</name>
<dbReference type="Pfam" id="PF00005">
    <property type="entry name" value="ABC_tran"/>
    <property type="match status" value="1"/>
</dbReference>